<dbReference type="VEuPathDB" id="FungiDB:MMYC01_208633"/>
<evidence type="ECO:0000256" key="2">
    <source>
        <dbReference type="ARBA" id="ARBA00022487"/>
    </source>
</evidence>
<comment type="similarity">
    <text evidence="1">Belongs to the carbohydrate esterase 15 (CE15) family.</text>
</comment>
<evidence type="ECO:0000256" key="4">
    <source>
        <dbReference type="ARBA" id="ARBA00022801"/>
    </source>
</evidence>
<evidence type="ECO:0000256" key="3">
    <source>
        <dbReference type="ARBA" id="ARBA00022729"/>
    </source>
</evidence>
<evidence type="ECO:0000259" key="9">
    <source>
        <dbReference type="Pfam" id="PF22244"/>
    </source>
</evidence>
<dbReference type="GO" id="GO:0046274">
    <property type="term" value="P:lignin catabolic process"/>
    <property type="evidence" value="ECO:0007669"/>
    <property type="project" value="UniProtKB-KW"/>
</dbReference>
<keyword evidence="11" id="KW-1185">Reference proteome</keyword>
<feature type="signal peptide" evidence="8">
    <location>
        <begin position="1"/>
        <end position="20"/>
    </location>
</feature>
<dbReference type="Pfam" id="PF22244">
    <property type="entry name" value="GCE_fung"/>
    <property type="match status" value="1"/>
</dbReference>
<proteinExistence type="inferred from homology"/>
<evidence type="ECO:0000256" key="7">
    <source>
        <dbReference type="ARBA" id="ARBA00026105"/>
    </source>
</evidence>
<evidence type="ECO:0000256" key="5">
    <source>
        <dbReference type="ARBA" id="ARBA00023185"/>
    </source>
</evidence>
<dbReference type="InterPro" id="IPR029058">
    <property type="entry name" value="AB_hydrolase_fold"/>
</dbReference>
<dbReference type="SUPFAM" id="SSF53474">
    <property type="entry name" value="alpha/beta-Hydrolases"/>
    <property type="match status" value="1"/>
</dbReference>
<dbReference type="GO" id="GO:0052689">
    <property type="term" value="F:carboxylic ester hydrolase activity"/>
    <property type="evidence" value="ECO:0007669"/>
    <property type="project" value="UniProtKB-KW"/>
</dbReference>
<keyword evidence="2" id="KW-0719">Serine esterase</keyword>
<name>A0A175VXC5_9PEZI</name>
<dbReference type="ESTHER" id="9pezi-a0a175vxc5">
    <property type="family name" value="Glucuronoyl_esterase"/>
</dbReference>
<keyword evidence="4" id="KW-0378">Hydrolase</keyword>
<comment type="catalytic activity">
    <reaction evidence="6">
        <text>a 4-O-methyl-alpha-D-glucuronosyl ester derivative + H2O = 4-O-methyl-alpha-D-glucuronate derivative + an alcohol + H(+)</text>
        <dbReference type="Rhea" id="RHEA:67452"/>
        <dbReference type="ChEBI" id="CHEBI:15377"/>
        <dbReference type="ChEBI" id="CHEBI:15378"/>
        <dbReference type="ChEBI" id="CHEBI:30879"/>
        <dbReference type="ChEBI" id="CHEBI:171667"/>
        <dbReference type="ChEBI" id="CHEBI:171668"/>
        <dbReference type="EC" id="3.1.1.117"/>
    </reaction>
    <physiologicalReaction direction="left-to-right" evidence="6">
        <dbReference type="Rhea" id="RHEA:67453"/>
    </physiologicalReaction>
</comment>
<dbReference type="EMBL" id="LCTW02000224">
    <property type="protein sequence ID" value="KXX76187.1"/>
    <property type="molecule type" value="Genomic_DNA"/>
</dbReference>
<gene>
    <name evidence="10" type="ORF">MMYC01_208633</name>
</gene>
<dbReference type="EC" id="3.1.1.117" evidence="7"/>
<dbReference type="Gene3D" id="3.40.50.1820">
    <property type="entry name" value="alpha/beta hydrolase"/>
    <property type="match status" value="1"/>
</dbReference>
<reference evidence="10 11" key="1">
    <citation type="journal article" date="2016" name="Genome Announc.">
        <title>Genome Sequence of Madurella mycetomatis mm55, Isolated from a Human Mycetoma Case in Sudan.</title>
        <authorList>
            <person name="Smit S."/>
            <person name="Derks M.F."/>
            <person name="Bervoets S."/>
            <person name="Fahal A."/>
            <person name="van Leeuwen W."/>
            <person name="van Belkum A."/>
            <person name="van de Sande W.W."/>
        </authorList>
    </citation>
    <scope>NUCLEOTIDE SEQUENCE [LARGE SCALE GENOMIC DNA]</scope>
    <source>
        <strain evidence="11">mm55</strain>
    </source>
</reference>
<dbReference type="OrthoDB" id="3781271at2759"/>
<dbReference type="STRING" id="100816.A0A175VXC5"/>
<feature type="chain" id="PRO_5008043391" description="(4-O-methyl)-D-glucuronate--lignin esterase" evidence="8">
    <location>
        <begin position="21"/>
        <end position="425"/>
    </location>
</feature>
<dbReference type="Proteomes" id="UP000078237">
    <property type="component" value="Unassembled WGS sequence"/>
</dbReference>
<dbReference type="AlphaFoldDB" id="A0A175VXC5"/>
<keyword evidence="3 8" id="KW-0732">Signal</keyword>
<dbReference type="InterPro" id="IPR054579">
    <property type="entry name" value="GCE-like_dom"/>
</dbReference>
<evidence type="ECO:0000256" key="1">
    <source>
        <dbReference type="ARBA" id="ARBA00010092"/>
    </source>
</evidence>
<sequence>MLTRSITLFLLHTILGTTKAAPELIPTPTADETCTLSNNYPTVDETRLPDPWRFADGKVVATTGDFTCRQAEISKILQQYEFGDFPPAPDSVKATWANTTFVTSNTTTSGGTMTVTVEVNNRTNTFSVNVTHPSTRSSSTHGSPAIIAYGGWSIPVPADVGRIIFANDACAAQTGSGSRGNGWFFHLHGRSHSAGSLLAWAWCVGRVIDGLEVLGASTTGINPSRLGVTGCSRNAKGAMVAGAFDKRIILTIPQESGVGGVACWRMYENELRRSRQIEPGRRQRISELASSNTWFSARFNNFTTSIQKMPADHHFLPALVAPRGLFVVENNIDWLAPRSTTGCMKAGRAIYNGLGVKSNMGFALHGGHNHCLFPAESEPALLSFINHFLFGKGAPDDVEVTPVSINTADWMYRWAAAPNLSLSSP</sequence>
<evidence type="ECO:0000256" key="8">
    <source>
        <dbReference type="SAM" id="SignalP"/>
    </source>
</evidence>
<comment type="caution">
    <text evidence="10">The sequence shown here is derived from an EMBL/GenBank/DDBJ whole genome shotgun (WGS) entry which is preliminary data.</text>
</comment>
<accession>A0A175VXC5</accession>
<feature type="domain" description="4-O-methyl-glucuronoyl methylesterase-like" evidence="9">
    <location>
        <begin position="115"/>
        <end position="355"/>
    </location>
</feature>
<evidence type="ECO:0000313" key="11">
    <source>
        <dbReference type="Proteomes" id="UP000078237"/>
    </source>
</evidence>
<organism evidence="10 11">
    <name type="scientific">Madurella mycetomatis</name>
    <dbReference type="NCBI Taxonomy" id="100816"/>
    <lineage>
        <taxon>Eukaryota</taxon>
        <taxon>Fungi</taxon>
        <taxon>Dikarya</taxon>
        <taxon>Ascomycota</taxon>
        <taxon>Pezizomycotina</taxon>
        <taxon>Sordariomycetes</taxon>
        <taxon>Sordariomycetidae</taxon>
        <taxon>Sordariales</taxon>
        <taxon>Sordariales incertae sedis</taxon>
        <taxon>Madurella</taxon>
    </lineage>
</organism>
<evidence type="ECO:0000313" key="10">
    <source>
        <dbReference type="EMBL" id="KXX76187.1"/>
    </source>
</evidence>
<protein>
    <recommendedName>
        <fullName evidence="7">(4-O-methyl)-D-glucuronate--lignin esterase</fullName>
        <ecNumber evidence="7">3.1.1.117</ecNumber>
    </recommendedName>
</protein>
<evidence type="ECO:0000256" key="6">
    <source>
        <dbReference type="ARBA" id="ARBA00024511"/>
    </source>
</evidence>
<keyword evidence="5" id="KW-0439">Lignin degradation</keyword>